<dbReference type="EMBL" id="JASBWR010000110">
    <property type="protein sequence ID" value="KAJ9094581.1"/>
    <property type="molecule type" value="Genomic_DNA"/>
</dbReference>
<accession>A0ACC2V6A4</accession>
<dbReference type="Proteomes" id="UP001241377">
    <property type="component" value="Unassembled WGS sequence"/>
</dbReference>
<organism evidence="1 2">
    <name type="scientific">Naganishia cerealis</name>
    <dbReference type="NCBI Taxonomy" id="610337"/>
    <lineage>
        <taxon>Eukaryota</taxon>
        <taxon>Fungi</taxon>
        <taxon>Dikarya</taxon>
        <taxon>Basidiomycota</taxon>
        <taxon>Agaricomycotina</taxon>
        <taxon>Tremellomycetes</taxon>
        <taxon>Filobasidiales</taxon>
        <taxon>Filobasidiaceae</taxon>
        <taxon>Naganishia</taxon>
    </lineage>
</organism>
<sequence length="608" mass="68285">MSNSEHELELLVKSWLSIDSNPSSRKVIEELWEKKDYESLKSMMMPRIAFGTAGLRSEMAPGFAHMNDVTVLQAAQGLVDYLLETGEKSIVIGYDHRYNSQRFAEITVSVAISKKLKVFYLGSTTNLSVESLRSSSKKWNNNDHDSRSYVHTPLVPFAVDHFRAGAGVMVTASHNPAKDNGYKVYYKNGCQIIPPHDKNIALKIEVNLQPWSGVQDVVSHFENGIESGLLKACKSEIDSHYIEKMKSLLVHRSLDFEFVYTPMHGVGLETVEPVTNLFENPKMSVVQQQAVPDPSFPTVEFPNPEESGALDLGIAQADREGHKLVVATDPDADRFSVAIKEKDGWKQLTGNEIGFLFAKFIIENTDKSELKSTYLVNSTVSSQILKSMAAHHGFNFVDTLTGFKWIGNKAIDLKKEGYSVPFGYEEAIGYMFGLVNDKDGISALVIWLQLYQQWFSSGKSVIQKLNEGYEKYGWHKECNGYYRVKQLTQTNKIFTTVRLQYDKAPTTIGDFQVVSWRDLTIGYDSSTPDNIPTLPVDPSSQMITGELQNSEGLVRFTVRGSGTEPKIKVYIEGQAKSENNAKSLAVKCWTTLRSLWFVDKDLVEVRNN</sequence>
<reference evidence="1" key="1">
    <citation type="submission" date="2023-04" db="EMBL/GenBank/DDBJ databases">
        <title>Draft Genome sequencing of Naganishia species isolated from polar environments using Oxford Nanopore Technology.</title>
        <authorList>
            <person name="Leo P."/>
            <person name="Venkateswaran K."/>
        </authorList>
    </citation>
    <scope>NUCLEOTIDE SEQUENCE</scope>
    <source>
        <strain evidence="1">MNA-CCFEE 5261</strain>
    </source>
</reference>
<protein>
    <submittedName>
        <fullName evidence="1">Uncharacterized protein</fullName>
    </submittedName>
</protein>
<proteinExistence type="predicted"/>
<gene>
    <name evidence="1" type="ORF">QFC19_007879</name>
</gene>
<name>A0ACC2V6A4_9TREE</name>
<evidence type="ECO:0000313" key="1">
    <source>
        <dbReference type="EMBL" id="KAJ9094581.1"/>
    </source>
</evidence>
<comment type="caution">
    <text evidence="1">The sequence shown here is derived from an EMBL/GenBank/DDBJ whole genome shotgun (WGS) entry which is preliminary data.</text>
</comment>
<evidence type="ECO:0000313" key="2">
    <source>
        <dbReference type="Proteomes" id="UP001241377"/>
    </source>
</evidence>
<keyword evidence="2" id="KW-1185">Reference proteome</keyword>